<dbReference type="AlphaFoldDB" id="A0A645G984"/>
<evidence type="ECO:0000313" key="1">
    <source>
        <dbReference type="EMBL" id="MPN22359.1"/>
    </source>
</evidence>
<name>A0A645G984_9ZZZZ</name>
<comment type="caution">
    <text evidence="1">The sequence shown here is derived from an EMBL/GenBank/DDBJ whole genome shotgun (WGS) entry which is preliminary data.</text>
</comment>
<organism evidence="1">
    <name type="scientific">bioreactor metagenome</name>
    <dbReference type="NCBI Taxonomy" id="1076179"/>
    <lineage>
        <taxon>unclassified sequences</taxon>
        <taxon>metagenomes</taxon>
        <taxon>ecological metagenomes</taxon>
    </lineage>
</organism>
<gene>
    <name evidence="1" type="ORF">SDC9_169742</name>
</gene>
<dbReference type="EMBL" id="VSSQ01070575">
    <property type="protein sequence ID" value="MPN22359.1"/>
    <property type="molecule type" value="Genomic_DNA"/>
</dbReference>
<protein>
    <submittedName>
        <fullName evidence="1">Uncharacterized protein</fullName>
    </submittedName>
</protein>
<proteinExistence type="predicted"/>
<reference evidence="1" key="1">
    <citation type="submission" date="2019-08" db="EMBL/GenBank/DDBJ databases">
        <authorList>
            <person name="Kucharzyk K."/>
            <person name="Murdoch R.W."/>
            <person name="Higgins S."/>
            <person name="Loffler F."/>
        </authorList>
    </citation>
    <scope>NUCLEOTIDE SEQUENCE</scope>
</reference>
<accession>A0A645G984</accession>
<sequence>MHPALARAWVKHQLEDSLRHTHMVRADGLLRATEHRPGDHEHIALGAADIASRVLLYLPPRTAVVLGVLRHHVGQRKALRLARLGMHIARSRHVPARIARAPVVVELRPITQRQPRLWIEPVLALDARSRIQPPRIQALGHINRCLGLPRVQHCKLVETQFAQTRHMLDRRGTRRKELRAIAKRLCRYRKRKRNRSQQERHGSPY</sequence>